<feature type="region of interest" description="Disordered" evidence="2">
    <location>
        <begin position="1"/>
        <end position="26"/>
    </location>
</feature>
<dbReference type="Pfam" id="PF13556">
    <property type="entry name" value="HTH_30"/>
    <property type="match status" value="1"/>
</dbReference>
<feature type="domain" description="CdaR GGDEF-like" evidence="5">
    <location>
        <begin position="333"/>
        <end position="478"/>
    </location>
</feature>
<reference evidence="6 7" key="1">
    <citation type="submission" date="2020-07" db="EMBL/GenBank/DDBJ databases">
        <title>Sequencing the genomes of 1000 actinobacteria strains.</title>
        <authorList>
            <person name="Klenk H.-P."/>
        </authorList>
    </citation>
    <scope>NUCLEOTIDE SEQUENCE [LARGE SCALE GENOMIC DNA]</scope>
    <source>
        <strain evidence="6 7">DSM 45927</strain>
    </source>
</reference>
<dbReference type="Pfam" id="PF17853">
    <property type="entry name" value="GGDEF_2"/>
    <property type="match status" value="1"/>
</dbReference>
<evidence type="ECO:0000259" key="3">
    <source>
        <dbReference type="Pfam" id="PF07905"/>
    </source>
</evidence>
<dbReference type="PANTHER" id="PTHR33744">
    <property type="entry name" value="CARBOHYDRATE DIACID REGULATOR"/>
    <property type="match status" value="1"/>
</dbReference>
<evidence type="ECO:0000313" key="6">
    <source>
        <dbReference type="EMBL" id="NYI98144.1"/>
    </source>
</evidence>
<dbReference type="PANTHER" id="PTHR33744:SF7">
    <property type="entry name" value="PUCR FAMILY TRANSCRIPTIONAL REGULATOR"/>
    <property type="match status" value="1"/>
</dbReference>
<evidence type="ECO:0000256" key="1">
    <source>
        <dbReference type="ARBA" id="ARBA00006754"/>
    </source>
</evidence>
<sequence length="596" mass="60099">MDHPADEHAPPAADASGADRPRPADAPARGITVAEALGLPGLRGTEILAGAAGLGRVVRRLAVAATAEEMAGAGAGELLLAAAPLRGGGRGGAVRLLRDLDDRGLAAVAVGPGAAAVPREALRTADNIALPVLRLGAEVPLGEVPARLLGDVLDRRAACLERAERVRRALAEADRAGGGPAALAAALAGPLGGGVLVTTPEGRVLARAGVSGGAAADPALFDDGGARFRTADFPLGPAEFEEAASEAAGAAGPAAAPRAVQVPVVSGGVDHGRVVLLPHGRAAAPEDVGLLERAAATAALSLARGLAEAAMAEKYRGDLLRDLLAGRADDPGDPGGTARRCAALGWDVDRPLVVAAAEFPPEAGADGGARPDHERAAAWAAAARERDPGAAVAGYRREVVVLTRADGPGRGGGAGGAAKGAGRRGASASAARDLVARMAGEPGGPGGAPAFTAGISRAAQGPRELPRAYEQARRAARVARSTRGPGAVAEFDELGVDRLLSLVGDGAELRAFAAETLGELAETGSPEADDLRATLEALLDNNLNVAETARALHFHYNTLRYRIGKLERMLGPFSTDPQLRLDLLVALRVLRMRDPG</sequence>
<dbReference type="InterPro" id="IPR042070">
    <property type="entry name" value="PucR_C-HTH_sf"/>
</dbReference>
<feature type="domain" description="Purine catabolism PurC-like" evidence="3">
    <location>
        <begin position="36"/>
        <end position="144"/>
    </location>
</feature>
<evidence type="ECO:0000259" key="4">
    <source>
        <dbReference type="Pfam" id="PF13556"/>
    </source>
</evidence>
<dbReference type="EMBL" id="JACCFO010000001">
    <property type="protein sequence ID" value="NYI98144.1"/>
    <property type="molecule type" value="Genomic_DNA"/>
</dbReference>
<dbReference type="AlphaFoldDB" id="A0A853BT93"/>
<dbReference type="InterPro" id="IPR012914">
    <property type="entry name" value="PucR_dom"/>
</dbReference>
<protein>
    <submittedName>
        <fullName evidence="6">Purine catabolism regulator</fullName>
    </submittedName>
</protein>
<evidence type="ECO:0000313" key="7">
    <source>
        <dbReference type="Proteomes" id="UP000575985"/>
    </source>
</evidence>
<proteinExistence type="inferred from homology"/>
<evidence type="ECO:0000259" key="5">
    <source>
        <dbReference type="Pfam" id="PF17853"/>
    </source>
</evidence>
<accession>A0A853BT93</accession>
<dbReference type="Gene3D" id="1.10.10.2840">
    <property type="entry name" value="PucR C-terminal helix-turn-helix domain"/>
    <property type="match status" value="1"/>
</dbReference>
<dbReference type="InterPro" id="IPR051448">
    <property type="entry name" value="CdaR-like_regulators"/>
</dbReference>
<dbReference type="InterPro" id="IPR025736">
    <property type="entry name" value="PucR_C-HTH_dom"/>
</dbReference>
<evidence type="ECO:0000256" key="2">
    <source>
        <dbReference type="SAM" id="MobiDB-lite"/>
    </source>
</evidence>
<comment type="caution">
    <text evidence="6">The sequence shown here is derived from an EMBL/GenBank/DDBJ whole genome shotgun (WGS) entry which is preliminary data.</text>
</comment>
<gene>
    <name evidence="6" type="ORF">HNR12_004421</name>
</gene>
<feature type="domain" description="PucR C-terminal helix-turn-helix" evidence="4">
    <location>
        <begin position="531"/>
        <end position="589"/>
    </location>
</feature>
<keyword evidence="7" id="KW-1185">Reference proteome</keyword>
<dbReference type="InterPro" id="IPR041522">
    <property type="entry name" value="CdaR_GGDEF"/>
</dbReference>
<name>A0A853BT93_9ACTN</name>
<comment type="similarity">
    <text evidence="1">Belongs to the CdaR family.</text>
</comment>
<organism evidence="6 7">
    <name type="scientific">Streptomonospora nanhaiensis</name>
    <dbReference type="NCBI Taxonomy" id="1323731"/>
    <lineage>
        <taxon>Bacteria</taxon>
        <taxon>Bacillati</taxon>
        <taxon>Actinomycetota</taxon>
        <taxon>Actinomycetes</taxon>
        <taxon>Streptosporangiales</taxon>
        <taxon>Nocardiopsidaceae</taxon>
        <taxon>Streptomonospora</taxon>
    </lineage>
</organism>
<dbReference type="Proteomes" id="UP000575985">
    <property type="component" value="Unassembled WGS sequence"/>
</dbReference>
<dbReference type="Pfam" id="PF07905">
    <property type="entry name" value="PucR"/>
    <property type="match status" value="1"/>
</dbReference>
<dbReference type="RefSeq" id="WP_179769349.1">
    <property type="nucleotide sequence ID" value="NZ_JACCFO010000001.1"/>
</dbReference>